<sequence>MRKTKMMLLGVLLACASGAWAATGEGIQKYELDGVTADFKQFHIGDTVPPLYLTPEY</sequence>
<proteinExistence type="predicted"/>
<accession>A0A2J4P572</accession>
<keyword evidence="1" id="KW-0732">Signal</keyword>
<feature type="chain" id="PRO_5014476102" evidence="1">
    <location>
        <begin position="22"/>
        <end position="57"/>
    </location>
</feature>
<evidence type="ECO:0000313" key="2">
    <source>
        <dbReference type="EMBL" id="PLL09560.1"/>
    </source>
</evidence>
<protein>
    <submittedName>
        <fullName evidence="2">Nickel/cobalt homeostasis protein RcnB</fullName>
    </submittedName>
</protein>
<name>A0A2J4P572_9ENTR</name>
<reference evidence="2 3" key="1">
    <citation type="submission" date="2017-11" db="EMBL/GenBank/DDBJ databases">
        <authorList>
            <person name="Han C.G."/>
        </authorList>
    </citation>
    <scope>NUCLEOTIDE SEQUENCE [LARGE SCALE GENOMIC DNA]</scope>
    <source>
        <strain evidence="2 3">A11</strain>
    </source>
</reference>
<reference evidence="2 3" key="2">
    <citation type="submission" date="2018-01" db="EMBL/GenBank/DDBJ databases">
        <title>Genomic study of Klebsiella pneumoniae.</title>
        <authorList>
            <person name="Yang Y."/>
            <person name="Bicalho R."/>
        </authorList>
    </citation>
    <scope>NUCLEOTIDE SEQUENCE [LARGE SCALE GENOMIC DNA]</scope>
    <source>
        <strain evidence="2 3">A11</strain>
    </source>
</reference>
<dbReference type="EMBL" id="PIDS01002573">
    <property type="protein sequence ID" value="PLL09560.1"/>
    <property type="molecule type" value="Genomic_DNA"/>
</dbReference>
<organism evidence="2 3">
    <name type="scientific">Klebsiella michiganensis</name>
    <dbReference type="NCBI Taxonomy" id="1134687"/>
    <lineage>
        <taxon>Bacteria</taxon>
        <taxon>Pseudomonadati</taxon>
        <taxon>Pseudomonadota</taxon>
        <taxon>Gammaproteobacteria</taxon>
        <taxon>Enterobacterales</taxon>
        <taxon>Enterobacteriaceae</taxon>
        <taxon>Klebsiella/Raoultella group</taxon>
        <taxon>Klebsiella</taxon>
    </lineage>
</organism>
<evidence type="ECO:0000256" key="1">
    <source>
        <dbReference type="SAM" id="SignalP"/>
    </source>
</evidence>
<gene>
    <name evidence="2" type="ORF">CWN50_37980</name>
</gene>
<dbReference type="AlphaFoldDB" id="A0A2J4P572"/>
<feature type="signal peptide" evidence="1">
    <location>
        <begin position="1"/>
        <end position="21"/>
    </location>
</feature>
<feature type="non-terminal residue" evidence="2">
    <location>
        <position position="57"/>
    </location>
</feature>
<dbReference type="Proteomes" id="UP000234505">
    <property type="component" value="Unassembled WGS sequence"/>
</dbReference>
<evidence type="ECO:0000313" key="3">
    <source>
        <dbReference type="Proteomes" id="UP000234505"/>
    </source>
</evidence>
<comment type="caution">
    <text evidence="2">The sequence shown here is derived from an EMBL/GenBank/DDBJ whole genome shotgun (WGS) entry which is preliminary data.</text>
</comment>